<comment type="cofactor">
    <cofactor evidence="1">
        <name>heme</name>
        <dbReference type="ChEBI" id="CHEBI:30413"/>
    </cofactor>
</comment>
<dbReference type="Gene3D" id="1.20.1300.10">
    <property type="entry name" value="Fumarate reductase/succinate dehydrogenase, transmembrane subunit"/>
    <property type="match status" value="1"/>
</dbReference>
<dbReference type="InterPro" id="IPR000701">
    <property type="entry name" value="SuccDH_FuR_B_TM-su"/>
</dbReference>
<dbReference type="UniPathway" id="UPA00223"/>
<dbReference type="GO" id="GO:0016020">
    <property type="term" value="C:membrane"/>
    <property type="evidence" value="ECO:0007669"/>
    <property type="project" value="UniProtKB-SubCell"/>
</dbReference>
<comment type="function">
    <text evidence="2">Membrane-anchoring subunit of succinate dehydrogenase (SDH).</text>
</comment>
<dbReference type="Pfam" id="PF01127">
    <property type="entry name" value="Sdh_cyt"/>
    <property type="match status" value="1"/>
</dbReference>
<dbReference type="EMBL" id="UINC01006229">
    <property type="protein sequence ID" value="SVA26273.1"/>
    <property type="molecule type" value="Genomic_DNA"/>
</dbReference>
<gene>
    <name evidence="15" type="ORF">METZ01_LOCUS79127</name>
</gene>
<evidence type="ECO:0000313" key="15">
    <source>
        <dbReference type="EMBL" id="SVA26273.1"/>
    </source>
</evidence>
<name>A0A381UHR8_9ZZZZ</name>
<accession>A0A381UHR8</accession>
<keyword evidence="7" id="KW-0349">Heme</keyword>
<organism evidence="15">
    <name type="scientific">marine metagenome</name>
    <dbReference type="NCBI Taxonomy" id="408172"/>
    <lineage>
        <taxon>unclassified sequences</taxon>
        <taxon>metagenomes</taxon>
        <taxon>ecological metagenomes</taxon>
    </lineage>
</organism>
<keyword evidence="8 14" id="KW-0812">Transmembrane</keyword>
<feature type="transmembrane region" description="Helical" evidence="14">
    <location>
        <begin position="29"/>
        <end position="51"/>
    </location>
</feature>
<feature type="transmembrane region" description="Helical" evidence="14">
    <location>
        <begin position="63"/>
        <end position="80"/>
    </location>
</feature>
<evidence type="ECO:0008006" key="16">
    <source>
        <dbReference type="Google" id="ProtNLM"/>
    </source>
</evidence>
<keyword evidence="9" id="KW-0479">Metal-binding</keyword>
<evidence type="ECO:0000256" key="2">
    <source>
        <dbReference type="ARBA" id="ARBA00004050"/>
    </source>
</evidence>
<evidence type="ECO:0000256" key="1">
    <source>
        <dbReference type="ARBA" id="ARBA00001971"/>
    </source>
</evidence>
<evidence type="ECO:0000256" key="14">
    <source>
        <dbReference type="SAM" id="Phobius"/>
    </source>
</evidence>
<evidence type="ECO:0000256" key="6">
    <source>
        <dbReference type="ARBA" id="ARBA00022532"/>
    </source>
</evidence>
<keyword evidence="5" id="KW-0813">Transport</keyword>
<dbReference type="NCBIfam" id="TIGR02968">
    <property type="entry name" value="succ_dehyd_anc"/>
    <property type="match status" value="1"/>
</dbReference>
<sequence>MNILYMFLKLLSLAPFEHARQHWVSQRITSIAIVILGLWFVYQLLFVLTSFDHPEVYAWASDPLNAIILLLLSLYAIYHAELGVQTVIEDYVATKRLRTYTLYLLRFLRVMVVVISFVAIGCIIKGGGASPV</sequence>
<comment type="pathway">
    <text evidence="4">Carbohydrate metabolism; tricarboxylic acid cycle.</text>
</comment>
<keyword evidence="10" id="KW-0249">Electron transport</keyword>
<keyword evidence="6" id="KW-0816">Tricarboxylic acid cycle</keyword>
<evidence type="ECO:0000256" key="3">
    <source>
        <dbReference type="ARBA" id="ARBA00004141"/>
    </source>
</evidence>
<evidence type="ECO:0000256" key="8">
    <source>
        <dbReference type="ARBA" id="ARBA00022692"/>
    </source>
</evidence>
<proteinExistence type="predicted"/>
<dbReference type="AlphaFoldDB" id="A0A381UHR8"/>
<dbReference type="InterPro" id="IPR014312">
    <property type="entry name" value="Succ_DH_anchor"/>
</dbReference>
<dbReference type="GO" id="GO:0046872">
    <property type="term" value="F:metal ion binding"/>
    <property type="evidence" value="ECO:0007669"/>
    <property type="project" value="UniProtKB-KW"/>
</dbReference>
<evidence type="ECO:0000256" key="7">
    <source>
        <dbReference type="ARBA" id="ARBA00022617"/>
    </source>
</evidence>
<dbReference type="GO" id="GO:0020037">
    <property type="term" value="F:heme binding"/>
    <property type="evidence" value="ECO:0007669"/>
    <property type="project" value="InterPro"/>
</dbReference>
<reference evidence="15" key="1">
    <citation type="submission" date="2018-05" db="EMBL/GenBank/DDBJ databases">
        <authorList>
            <person name="Lanie J.A."/>
            <person name="Ng W.-L."/>
            <person name="Kazmierczak K.M."/>
            <person name="Andrzejewski T.M."/>
            <person name="Davidsen T.M."/>
            <person name="Wayne K.J."/>
            <person name="Tettelin H."/>
            <person name="Glass J.I."/>
            <person name="Rusch D."/>
            <person name="Podicherti R."/>
            <person name="Tsui H.-C.T."/>
            <person name="Winkler M.E."/>
        </authorList>
    </citation>
    <scope>NUCLEOTIDE SEQUENCE</scope>
</reference>
<evidence type="ECO:0000256" key="11">
    <source>
        <dbReference type="ARBA" id="ARBA00022989"/>
    </source>
</evidence>
<dbReference type="InterPro" id="IPR034804">
    <property type="entry name" value="SQR/QFR_C/D"/>
</dbReference>
<keyword evidence="13 14" id="KW-0472">Membrane</keyword>
<keyword evidence="11 14" id="KW-1133">Transmembrane helix</keyword>
<evidence type="ECO:0000256" key="5">
    <source>
        <dbReference type="ARBA" id="ARBA00022448"/>
    </source>
</evidence>
<evidence type="ECO:0000256" key="13">
    <source>
        <dbReference type="ARBA" id="ARBA00023136"/>
    </source>
</evidence>
<evidence type="ECO:0000256" key="10">
    <source>
        <dbReference type="ARBA" id="ARBA00022982"/>
    </source>
</evidence>
<evidence type="ECO:0000256" key="12">
    <source>
        <dbReference type="ARBA" id="ARBA00023004"/>
    </source>
</evidence>
<comment type="subcellular location">
    <subcellularLocation>
        <location evidence="3">Membrane</location>
        <topology evidence="3">Multi-pass membrane protein</topology>
    </subcellularLocation>
</comment>
<evidence type="ECO:0000256" key="4">
    <source>
        <dbReference type="ARBA" id="ARBA00005163"/>
    </source>
</evidence>
<keyword evidence="12" id="KW-0408">Iron</keyword>
<dbReference type="GO" id="GO:0006099">
    <property type="term" value="P:tricarboxylic acid cycle"/>
    <property type="evidence" value="ECO:0007669"/>
    <property type="project" value="UniProtKB-UniPathway"/>
</dbReference>
<evidence type="ECO:0000256" key="9">
    <source>
        <dbReference type="ARBA" id="ARBA00022723"/>
    </source>
</evidence>
<feature type="transmembrane region" description="Helical" evidence="14">
    <location>
        <begin position="100"/>
        <end position="124"/>
    </location>
</feature>
<protein>
    <recommendedName>
        <fullName evidence="16">Succinate dehydrogenase hydrophobic membrane anchor subunit</fullName>
    </recommendedName>
</protein>
<dbReference type="SUPFAM" id="SSF81343">
    <property type="entry name" value="Fumarate reductase respiratory complex transmembrane subunits"/>
    <property type="match status" value="1"/>
</dbReference>